<sequence>MFGLKLIGSLGVARTFCSVYTNLLLSIFFPFSELHPTSEAPRDDSDVWLVVVLCALICFAMRHANDFYTGETVTLVEEGVWSGRFRHKVEYRILTSIEKDFDEMYEQLKDKEEVRIHAEHPNEP</sequence>
<dbReference type="OrthoDB" id="5805849at2759"/>
<gene>
    <name evidence="1" type="ORF">ANCCAN_26344</name>
</gene>
<protein>
    <submittedName>
        <fullName evidence="1">Uncharacterized protein</fullName>
    </submittedName>
</protein>
<evidence type="ECO:0000313" key="2">
    <source>
        <dbReference type="Proteomes" id="UP000252519"/>
    </source>
</evidence>
<name>A0A368FA95_ANCCA</name>
<dbReference type="AlphaFoldDB" id="A0A368FA95"/>
<comment type="caution">
    <text evidence="1">The sequence shown here is derived from an EMBL/GenBank/DDBJ whole genome shotgun (WGS) entry which is preliminary data.</text>
</comment>
<organism evidence="1 2">
    <name type="scientific">Ancylostoma caninum</name>
    <name type="common">Dog hookworm</name>
    <dbReference type="NCBI Taxonomy" id="29170"/>
    <lineage>
        <taxon>Eukaryota</taxon>
        <taxon>Metazoa</taxon>
        <taxon>Ecdysozoa</taxon>
        <taxon>Nematoda</taxon>
        <taxon>Chromadorea</taxon>
        <taxon>Rhabditida</taxon>
        <taxon>Rhabditina</taxon>
        <taxon>Rhabditomorpha</taxon>
        <taxon>Strongyloidea</taxon>
        <taxon>Ancylostomatidae</taxon>
        <taxon>Ancylostomatinae</taxon>
        <taxon>Ancylostoma</taxon>
    </lineage>
</organism>
<proteinExistence type="predicted"/>
<keyword evidence="2" id="KW-1185">Reference proteome</keyword>
<dbReference type="EMBL" id="JOJR01003289">
    <property type="protein sequence ID" value="RCN27919.1"/>
    <property type="molecule type" value="Genomic_DNA"/>
</dbReference>
<evidence type="ECO:0000313" key="1">
    <source>
        <dbReference type="EMBL" id="RCN27919.1"/>
    </source>
</evidence>
<accession>A0A368FA95</accession>
<dbReference type="Proteomes" id="UP000252519">
    <property type="component" value="Unassembled WGS sequence"/>
</dbReference>
<reference evidence="1 2" key="1">
    <citation type="submission" date="2014-10" db="EMBL/GenBank/DDBJ databases">
        <title>Draft genome of the hookworm Ancylostoma caninum.</title>
        <authorList>
            <person name="Mitreva M."/>
        </authorList>
    </citation>
    <scope>NUCLEOTIDE SEQUENCE [LARGE SCALE GENOMIC DNA]</scope>
    <source>
        <strain evidence="1 2">Baltimore</strain>
    </source>
</reference>